<accession>A0AAV7Z7V0</accession>
<comment type="caution">
    <text evidence="2">The sequence shown here is derived from an EMBL/GenBank/DDBJ whole genome shotgun (WGS) entry which is preliminary data.</text>
</comment>
<gene>
    <name evidence="2" type="ORF">M0812_19192</name>
</gene>
<organism evidence="2 3">
    <name type="scientific">Anaeramoeba flamelloides</name>
    <dbReference type="NCBI Taxonomy" id="1746091"/>
    <lineage>
        <taxon>Eukaryota</taxon>
        <taxon>Metamonada</taxon>
        <taxon>Anaeramoebidae</taxon>
        <taxon>Anaeramoeba</taxon>
    </lineage>
</organism>
<dbReference type="EMBL" id="JANTQA010000036">
    <property type="protein sequence ID" value="KAJ3437119.1"/>
    <property type="molecule type" value="Genomic_DNA"/>
</dbReference>
<dbReference type="AlphaFoldDB" id="A0AAV7Z7V0"/>
<dbReference type="InterPro" id="IPR004859">
    <property type="entry name" value="Xrn1_N"/>
</dbReference>
<dbReference type="PANTHER" id="PTHR12341">
    <property type="entry name" value="5'-&gt;3' EXORIBONUCLEASE"/>
    <property type="match status" value="1"/>
</dbReference>
<dbReference type="Gene3D" id="3.40.50.12390">
    <property type="match status" value="1"/>
</dbReference>
<dbReference type="GO" id="GO:0003723">
    <property type="term" value="F:RNA binding"/>
    <property type="evidence" value="ECO:0007669"/>
    <property type="project" value="TreeGrafter"/>
</dbReference>
<name>A0AAV7Z7V0_9EUKA</name>
<dbReference type="GO" id="GO:0000956">
    <property type="term" value="P:nuclear-transcribed mRNA catabolic process"/>
    <property type="evidence" value="ECO:0007669"/>
    <property type="project" value="TreeGrafter"/>
</dbReference>
<dbReference type="GO" id="GO:0005634">
    <property type="term" value="C:nucleus"/>
    <property type="evidence" value="ECO:0007669"/>
    <property type="project" value="TreeGrafter"/>
</dbReference>
<dbReference type="Pfam" id="PF03159">
    <property type="entry name" value="XRN_N"/>
    <property type="match status" value="1"/>
</dbReference>
<protein>
    <submittedName>
        <fullName evidence="2">5'-3' exoribonuclease</fullName>
    </submittedName>
</protein>
<evidence type="ECO:0000313" key="3">
    <source>
        <dbReference type="Proteomes" id="UP001146793"/>
    </source>
</evidence>
<dbReference type="InterPro" id="IPR027073">
    <property type="entry name" value="5_3_exoribonuclease"/>
</dbReference>
<proteinExistence type="predicted"/>
<dbReference type="GO" id="GO:0004534">
    <property type="term" value="F:5'-3' RNA exonuclease activity"/>
    <property type="evidence" value="ECO:0007669"/>
    <property type="project" value="TreeGrafter"/>
</dbReference>
<evidence type="ECO:0000259" key="1">
    <source>
        <dbReference type="Pfam" id="PF03159"/>
    </source>
</evidence>
<dbReference type="PANTHER" id="PTHR12341:SF41">
    <property type="entry name" value="5'-3' EXORIBONUCLEASE 2"/>
    <property type="match status" value="1"/>
</dbReference>
<dbReference type="Proteomes" id="UP001146793">
    <property type="component" value="Unassembled WGS sequence"/>
</dbReference>
<reference evidence="2" key="1">
    <citation type="submission" date="2022-08" db="EMBL/GenBank/DDBJ databases">
        <title>Novel sulphate-reducing endosymbionts in the free-living metamonad Anaeramoeba.</title>
        <authorList>
            <person name="Jerlstrom-Hultqvist J."/>
            <person name="Cepicka I."/>
            <person name="Gallot-Lavallee L."/>
            <person name="Salas-Leiva D."/>
            <person name="Curtis B.A."/>
            <person name="Zahonova K."/>
            <person name="Pipaliya S."/>
            <person name="Dacks J."/>
            <person name="Roger A.J."/>
        </authorList>
    </citation>
    <scope>NUCLEOTIDE SEQUENCE</scope>
    <source>
        <strain evidence="2">Busselton2</strain>
    </source>
</reference>
<feature type="domain" description="Xrn1 N-terminal" evidence="1">
    <location>
        <begin position="1"/>
        <end position="87"/>
    </location>
</feature>
<sequence length="95" mass="11157">MEDLTQNLRFYIAKKITTDPGWKNIQVILSDSNLPGEGEHKVMKFIRRQRIQKNYNPNTRHVLYGLDADLIMLGLATHEVNFTILRDVVFFNPRQ</sequence>
<evidence type="ECO:0000313" key="2">
    <source>
        <dbReference type="EMBL" id="KAJ3437119.1"/>
    </source>
</evidence>